<feature type="compositionally biased region" description="Basic and acidic residues" evidence="9">
    <location>
        <begin position="2092"/>
        <end position="2101"/>
    </location>
</feature>
<comment type="similarity">
    <text evidence="2">Belongs to the SNF2/RAD54 helicase family.</text>
</comment>
<feature type="compositionally biased region" description="Acidic residues" evidence="9">
    <location>
        <begin position="2008"/>
        <end position="2017"/>
    </location>
</feature>
<feature type="compositionally biased region" description="Polar residues" evidence="9">
    <location>
        <begin position="2257"/>
        <end position="2268"/>
    </location>
</feature>
<dbReference type="PROSITE" id="PS51192">
    <property type="entry name" value="HELICASE_ATP_BIND_1"/>
    <property type="match status" value="1"/>
</dbReference>
<dbReference type="SUPFAM" id="SSF52540">
    <property type="entry name" value="P-loop containing nucleoside triphosphate hydrolases"/>
    <property type="match status" value="2"/>
</dbReference>
<name>A0AAN8MF52_9PEZI</name>
<protein>
    <submittedName>
        <fullName evidence="12">Uncharacterized protein</fullName>
    </submittedName>
</protein>
<dbReference type="InterPro" id="IPR056026">
    <property type="entry name" value="DUF7607"/>
</dbReference>
<dbReference type="InterPro" id="IPR000330">
    <property type="entry name" value="SNF2_N"/>
</dbReference>
<dbReference type="InterPro" id="IPR013761">
    <property type="entry name" value="SAM/pointed_sf"/>
</dbReference>
<feature type="compositionally biased region" description="Basic and acidic residues" evidence="9">
    <location>
        <begin position="225"/>
        <end position="236"/>
    </location>
</feature>
<feature type="region of interest" description="Disordered" evidence="9">
    <location>
        <begin position="764"/>
        <end position="979"/>
    </location>
</feature>
<feature type="compositionally biased region" description="Basic and acidic residues" evidence="9">
    <location>
        <begin position="2172"/>
        <end position="2197"/>
    </location>
</feature>
<dbReference type="InterPro" id="IPR038718">
    <property type="entry name" value="SNF2-like_sf"/>
</dbReference>
<evidence type="ECO:0000259" key="11">
    <source>
        <dbReference type="PROSITE" id="PS51194"/>
    </source>
</evidence>
<evidence type="ECO:0000256" key="5">
    <source>
        <dbReference type="ARBA" id="ARBA00022806"/>
    </source>
</evidence>
<dbReference type="SMART" id="SM00487">
    <property type="entry name" value="DEXDc"/>
    <property type="match status" value="1"/>
</dbReference>
<keyword evidence="13" id="KW-1185">Reference proteome</keyword>
<feature type="region of interest" description="Disordered" evidence="9">
    <location>
        <begin position="1195"/>
        <end position="1230"/>
    </location>
</feature>
<dbReference type="PANTHER" id="PTHR45797:SF1">
    <property type="entry name" value="HELICASE ARIP4"/>
    <property type="match status" value="1"/>
</dbReference>
<proteinExistence type="inferred from homology"/>
<evidence type="ECO:0000256" key="6">
    <source>
        <dbReference type="ARBA" id="ARBA00022840"/>
    </source>
</evidence>
<dbReference type="PANTHER" id="PTHR45797">
    <property type="entry name" value="RAD54-LIKE"/>
    <property type="match status" value="1"/>
</dbReference>
<accession>A0AAN8MF52</accession>
<dbReference type="CDD" id="cd18793">
    <property type="entry name" value="SF2_C_SNF"/>
    <property type="match status" value="1"/>
</dbReference>
<feature type="region of interest" description="Disordered" evidence="9">
    <location>
        <begin position="2045"/>
        <end position="2340"/>
    </location>
</feature>
<dbReference type="GO" id="GO:0016887">
    <property type="term" value="F:ATP hydrolysis activity"/>
    <property type="evidence" value="ECO:0007669"/>
    <property type="project" value="InterPro"/>
</dbReference>
<dbReference type="Gene3D" id="1.10.150.50">
    <property type="entry name" value="Transcription Factor, Ets-1"/>
    <property type="match status" value="1"/>
</dbReference>
<evidence type="ECO:0000256" key="7">
    <source>
        <dbReference type="ARBA" id="ARBA00023125"/>
    </source>
</evidence>
<feature type="domain" description="Helicase C-terminal" evidence="11">
    <location>
        <begin position="1798"/>
        <end position="1947"/>
    </location>
</feature>
<evidence type="ECO:0000256" key="4">
    <source>
        <dbReference type="ARBA" id="ARBA00022801"/>
    </source>
</evidence>
<dbReference type="Pfam" id="PF00271">
    <property type="entry name" value="Helicase_C"/>
    <property type="match status" value="1"/>
</dbReference>
<dbReference type="GO" id="GO:0004386">
    <property type="term" value="F:helicase activity"/>
    <property type="evidence" value="ECO:0007669"/>
    <property type="project" value="UniProtKB-KW"/>
</dbReference>
<dbReference type="Gene3D" id="3.40.50.300">
    <property type="entry name" value="P-loop containing nucleotide triphosphate hydrolases"/>
    <property type="match status" value="1"/>
</dbReference>
<feature type="compositionally biased region" description="Low complexity" evidence="9">
    <location>
        <begin position="2063"/>
        <end position="2072"/>
    </location>
</feature>
<dbReference type="Gene3D" id="3.40.50.10810">
    <property type="entry name" value="Tandem AAA-ATPase domain"/>
    <property type="match status" value="1"/>
</dbReference>
<keyword evidence="4" id="KW-0378">Hydrolase</keyword>
<dbReference type="Proteomes" id="UP001313282">
    <property type="component" value="Unassembled WGS sequence"/>
</dbReference>
<comment type="caution">
    <text evidence="12">The sequence shown here is derived from an EMBL/GenBank/DDBJ whole genome shotgun (WGS) entry which is preliminary data.</text>
</comment>
<evidence type="ECO:0000256" key="1">
    <source>
        <dbReference type="ARBA" id="ARBA00004123"/>
    </source>
</evidence>
<dbReference type="SUPFAM" id="SSF47769">
    <property type="entry name" value="SAM/Pointed domain"/>
    <property type="match status" value="1"/>
</dbReference>
<dbReference type="Pfam" id="PF24580">
    <property type="entry name" value="DUF7607"/>
    <property type="match status" value="1"/>
</dbReference>
<feature type="region of interest" description="Disordered" evidence="9">
    <location>
        <begin position="669"/>
        <end position="735"/>
    </location>
</feature>
<reference evidence="12 13" key="1">
    <citation type="submission" date="2019-10" db="EMBL/GenBank/DDBJ databases">
        <authorList>
            <person name="Palmer J.M."/>
        </authorList>
    </citation>
    <scope>NUCLEOTIDE SEQUENCE [LARGE SCALE GENOMIC DNA]</scope>
    <source>
        <strain evidence="12 13">TWF718</strain>
    </source>
</reference>
<dbReference type="InterPro" id="IPR049730">
    <property type="entry name" value="SNF2/RAD54-like_C"/>
</dbReference>
<dbReference type="EMBL" id="JAVHNR010000011">
    <property type="protein sequence ID" value="KAK6330673.1"/>
    <property type="molecule type" value="Genomic_DNA"/>
</dbReference>
<gene>
    <name evidence="12" type="ORF">TWF718_002870</name>
</gene>
<evidence type="ECO:0000259" key="10">
    <source>
        <dbReference type="PROSITE" id="PS51192"/>
    </source>
</evidence>
<feature type="region of interest" description="Disordered" evidence="9">
    <location>
        <begin position="2008"/>
        <end position="2029"/>
    </location>
</feature>
<feature type="compositionally biased region" description="Low complexity" evidence="9">
    <location>
        <begin position="880"/>
        <end position="893"/>
    </location>
</feature>
<keyword evidence="7" id="KW-0238">DNA-binding</keyword>
<feature type="compositionally biased region" description="Basic and acidic residues" evidence="9">
    <location>
        <begin position="2277"/>
        <end position="2308"/>
    </location>
</feature>
<feature type="domain" description="Helicase ATP-binding" evidence="10">
    <location>
        <begin position="1368"/>
        <end position="1591"/>
    </location>
</feature>
<sequence>MDETMLGAGAKYPQDWTAEEVVAFLSKPRRPLPIQEFFRSGAGRDLFIDNCITGAVLLDSSFTKDTLKNELGIKKVGLCILLWNIIQEIRRNYPQRPDIDLTDDGLLPPPTYEEETRSLILRDQGFDEGNGEDEDGYRPQLVPETKVLKFGNIQRYDDEVVLEAQVEWSGPLVTPPSKLVTREAHTVFRSNGGDVMQNSEDRALRKLRRTSLALSPASDDEDDLEVRNPKRLRRDDGEEQEASVQRVTLHGSQIPEDSVDDNMGMEPAEEGHPNVATPREEQPDYHIVQGDLPGMENIPPIEAPDTPRLRLRGHGNGQESSNTVNVEPTIPSPPRPPRRLPAPRSRRPRQPGPTTSYLNRTPLTASDMALVGDEVDDEGEFLITKKSSPGTSMGAARILNAFLHKKSEERVTIDGRVHHAYRHHTLRHLHRFKRDPITIISEAELQVGEDIKAHIADFPGLDVRGQLYRRKSDRIQLMDAYAEDGLDQKRMDPWQAVEDDDYFEALGKKYDNVGEYEWESQSDSLEDDSSSPGPGSDAEGESNQEPVSNERETAKKNAGNPLTAQEMKDAWEEVKTLVVTQWQENTLPKLEEIKYDTWVQIQRQHSREQEAIYNRVRVRELEERLYSHLDGYLKSNWYSAVELRKFMKAKSRTTIQDREKASWWSDVFKGKRPAKPGSLPSSGSMSQEETDQSEGEDPEDEAILADKDRPRNINGQRSNDSENQEPDIGDFVVADTVYDEGHEGIRAENDAVLAKLKRRYFDDESAAGIVLEADDEEEEKRPKPKRKKGKDREPIEPSVGHANEDTELPDAETEAGYRANLFPEAPRKPARASSDSFRWFSNERTGIALRPDTAASKASVAGNDKDPATPPPESNVLSGTETATPTPEPSTVPRLESVTDPATETIDNPSISTNNANREFGDTGPFVIEQGTPQPIVKAEGPVITNSNRGFIDLTDDTPVSTPPKPAAPGPSEIPARGQVSPIDLDEDTQIQIAILESRETARKEGVELSPPTSPVDRYIPPQSLLAESSSAASSSATRARPRITKRPTICAGLEGITSPWKKDLQAQYNKDPQALLTLWGVIKAERKRYGKQPALDQGDHPSSETNHHILSKVIGSWDVLQHKQVDTHGLGIKDEDKPAYEMFAKLYSTYGFPHPKGIDYKYMKKLLNKPDAFSRFLKELTAILTDVAEYEESMTDTSNIGDDSQRKGSQAASTNPKRPINLESETNAQVSDIDNVADYKGKGRAKQGALATLLESDPEDDPPLSQRSLLEVTSEAEASRSGTSTPRRQKINRIQRVDQETQRVRQQNDRERHKLMERERRGRKAGQTNELINFGHLSKDDPIYFPASDQPLYDFQKAGVKFMWRNIVVSEKRTGALLAHNMGLGKTRQVITLLCAIADAASSDRPQVRNQIPQELRNMRALIVCPPGLISNWYDEILKWADGALGTVHRVTQALSMNERIDAIEKWSADGMVLIIGYESFSQLCSKALAVDREISRVKNDASTSDSATKDNRIKELETKLVGARRIEEILLDTPTIVVADEAHKIKNKNSKVSQTFGKFKSRSRIAMTGSPLANDLAEYFHIMQWVDREYAGDEAEFNNNFKLPIRDGLFINSLDEEVRESNKKQKQLIGLWGPKMHRINIKDIEGLGSTLPQKTEFLITLPLTDLQHRLYSCYAKEAKRDTEQGYYHGFFDFVAQLSVLLNHPALFWKAFEKRQTKKKSKIEGLTQNAKITETGLSDEDATRDSSEEGEAEEDLDSQKAILGADNAVSDRLQAVITATENLNHEIHSYRIQVLLKILDSCIKIREKVLVFSQSVETLKYIGEILDQRDIKFVKITGVVSTAKRQTIAKGFNNEDSDKFVFLISTKAGGLGLNIQAASRVVVFDSQFSPQDEEQAVGRAYRLGQKKHVFVYRFRVGGTFEDVIHNNSILKMSLAARLVDKTTPARRAKKSEAADWFKAPSYIPKDHAGFEGMRGKDPKVMDKFLDEDWLRGLVTQDMYEEHYEEVVAEDEGEEPVETAVGATRGGLPVELRECDEMDIDDDTTATATTEVPKKPTVATKNPAVVPKATPTAAPPRNPIGKSSLRKQVTRTPKERDDFRARMQQLSKPQEGGTDSAPSPSIGIVTPSHSKPAPSAEPSLPTAGPSTARKGSLAEPKERTEQANSSTSTGKDQARGRVEHAKGIDNQKVDQSKEPKRTQRNSPVPVPPSLVIPSQASPRVLPSQRDRTTSAQSPVTPTAPLADRAGQRQPGERSPRPYSSVQNFSQPRGAQPVRTQRRGEFKKPYERPEVDRRASAQRRRQQENDNRHAPRPHSPQRGTPQRRSNSERDRQRQQPQPGRG</sequence>
<keyword evidence="8" id="KW-0539">Nucleus</keyword>
<dbReference type="GO" id="GO:0005524">
    <property type="term" value="F:ATP binding"/>
    <property type="evidence" value="ECO:0007669"/>
    <property type="project" value="UniProtKB-KW"/>
</dbReference>
<dbReference type="InterPro" id="IPR044574">
    <property type="entry name" value="ARIP4-like"/>
</dbReference>
<feature type="region of interest" description="Disordered" evidence="9">
    <location>
        <begin position="1735"/>
        <end position="1758"/>
    </location>
</feature>
<dbReference type="PROSITE" id="PS51194">
    <property type="entry name" value="HELICASE_CTER"/>
    <property type="match status" value="1"/>
</dbReference>
<feature type="compositionally biased region" description="Acidic residues" evidence="9">
    <location>
        <begin position="688"/>
        <end position="703"/>
    </location>
</feature>
<organism evidence="12 13">
    <name type="scientific">Orbilia javanica</name>
    <dbReference type="NCBI Taxonomy" id="47235"/>
    <lineage>
        <taxon>Eukaryota</taxon>
        <taxon>Fungi</taxon>
        <taxon>Dikarya</taxon>
        <taxon>Ascomycota</taxon>
        <taxon>Pezizomycotina</taxon>
        <taxon>Orbiliomycetes</taxon>
        <taxon>Orbiliales</taxon>
        <taxon>Orbiliaceae</taxon>
        <taxon>Orbilia</taxon>
    </lineage>
</organism>
<dbReference type="InterPro" id="IPR014001">
    <property type="entry name" value="Helicase_ATP-bd"/>
</dbReference>
<feature type="compositionally biased region" description="Basic and acidic residues" evidence="9">
    <location>
        <begin position="1296"/>
        <end position="1321"/>
    </location>
</feature>
<evidence type="ECO:0000256" key="8">
    <source>
        <dbReference type="ARBA" id="ARBA00023242"/>
    </source>
</evidence>
<comment type="subcellular location">
    <subcellularLocation>
        <location evidence="1">Nucleus</location>
    </subcellularLocation>
</comment>
<feature type="compositionally biased region" description="Polar residues" evidence="9">
    <location>
        <begin position="900"/>
        <end position="917"/>
    </location>
</feature>
<evidence type="ECO:0000256" key="3">
    <source>
        <dbReference type="ARBA" id="ARBA00022741"/>
    </source>
</evidence>
<feature type="compositionally biased region" description="Polar residues" evidence="9">
    <location>
        <begin position="2162"/>
        <end position="2171"/>
    </location>
</feature>
<feature type="region of interest" description="Disordered" evidence="9">
    <location>
        <begin position="517"/>
        <end position="562"/>
    </location>
</feature>
<dbReference type="SMART" id="SM00490">
    <property type="entry name" value="HELICc"/>
    <property type="match status" value="1"/>
</dbReference>
<keyword evidence="6" id="KW-0067">ATP-binding</keyword>
<feature type="compositionally biased region" description="Polar residues" evidence="9">
    <location>
        <begin position="1196"/>
        <end position="1217"/>
    </location>
</feature>
<keyword evidence="3" id="KW-0547">Nucleotide-binding</keyword>
<feature type="compositionally biased region" description="Acidic residues" evidence="9">
    <location>
        <begin position="517"/>
        <end position="529"/>
    </location>
</feature>
<dbReference type="GO" id="GO:0003677">
    <property type="term" value="F:DNA binding"/>
    <property type="evidence" value="ECO:0007669"/>
    <property type="project" value="UniProtKB-KW"/>
</dbReference>
<keyword evidence="5" id="KW-0347">Helicase</keyword>
<dbReference type="Pfam" id="PF00176">
    <property type="entry name" value="SNF2-rel_dom"/>
    <property type="match status" value="1"/>
</dbReference>
<evidence type="ECO:0000313" key="13">
    <source>
        <dbReference type="Proteomes" id="UP001313282"/>
    </source>
</evidence>
<evidence type="ECO:0000313" key="12">
    <source>
        <dbReference type="EMBL" id="KAK6330673.1"/>
    </source>
</evidence>
<dbReference type="GO" id="GO:0005634">
    <property type="term" value="C:nucleus"/>
    <property type="evidence" value="ECO:0007669"/>
    <property type="project" value="UniProtKB-SubCell"/>
</dbReference>
<feature type="region of interest" description="Disordered" evidence="9">
    <location>
        <begin position="1254"/>
        <end position="1325"/>
    </location>
</feature>
<dbReference type="InterPro" id="IPR001650">
    <property type="entry name" value="Helicase_C-like"/>
</dbReference>
<evidence type="ECO:0000256" key="9">
    <source>
        <dbReference type="SAM" id="MobiDB-lite"/>
    </source>
</evidence>
<dbReference type="InterPro" id="IPR027417">
    <property type="entry name" value="P-loop_NTPase"/>
</dbReference>
<evidence type="ECO:0000256" key="2">
    <source>
        <dbReference type="ARBA" id="ARBA00007025"/>
    </source>
</evidence>
<feature type="region of interest" description="Disordered" evidence="9">
    <location>
        <begin position="211"/>
        <end position="360"/>
    </location>
</feature>
<feature type="compositionally biased region" description="Polar residues" evidence="9">
    <location>
        <begin position="317"/>
        <end position="326"/>
    </location>
</feature>